<reference evidence="2 3" key="1">
    <citation type="submission" date="2017-03" db="EMBL/GenBank/DDBJ databases">
        <title>Genome sequencing of Shewanella japonica KCTC 22435.</title>
        <authorList>
            <person name="Kim K.M."/>
        </authorList>
    </citation>
    <scope>NUCLEOTIDE SEQUENCE [LARGE SCALE GENOMIC DNA]</scope>
    <source>
        <strain evidence="2 3">KCTC 22435</strain>
    </source>
</reference>
<feature type="transmembrane region" description="Helical" evidence="1">
    <location>
        <begin position="15"/>
        <end position="39"/>
    </location>
</feature>
<proteinExistence type="predicted"/>
<keyword evidence="1" id="KW-1133">Transmembrane helix</keyword>
<evidence type="ECO:0000313" key="3">
    <source>
        <dbReference type="Proteomes" id="UP000191820"/>
    </source>
</evidence>
<protein>
    <recommendedName>
        <fullName evidence="4">DUF3649 domain-containing protein</fullName>
    </recommendedName>
</protein>
<accession>A0ABN4YJY0</accession>
<dbReference type="EMBL" id="CP020472">
    <property type="protein sequence ID" value="ARD23927.1"/>
    <property type="molecule type" value="Genomic_DNA"/>
</dbReference>
<feature type="transmembrane region" description="Helical" evidence="1">
    <location>
        <begin position="74"/>
        <end position="94"/>
    </location>
</feature>
<keyword evidence="3" id="KW-1185">Reference proteome</keyword>
<keyword evidence="1" id="KW-0472">Membrane</keyword>
<sequence length="98" mass="10750">MSSKVAPLNMSWPDFYFRLALATVGNYLFCVLFTVVFSLTLSSNVAFAITEASTLSMIVFPTIMIWAISARSALFAWAVVGGFTLLLSLLYLIIKLGN</sequence>
<evidence type="ECO:0000256" key="1">
    <source>
        <dbReference type="SAM" id="Phobius"/>
    </source>
</evidence>
<gene>
    <name evidence="2" type="ORF">SJ2017_3684</name>
</gene>
<evidence type="ECO:0000313" key="2">
    <source>
        <dbReference type="EMBL" id="ARD23927.1"/>
    </source>
</evidence>
<feature type="transmembrane region" description="Helical" evidence="1">
    <location>
        <begin position="46"/>
        <end position="68"/>
    </location>
</feature>
<evidence type="ECO:0008006" key="4">
    <source>
        <dbReference type="Google" id="ProtNLM"/>
    </source>
</evidence>
<dbReference type="Proteomes" id="UP000191820">
    <property type="component" value="Chromosome"/>
</dbReference>
<organism evidence="2 3">
    <name type="scientific">Shewanella japonica</name>
    <dbReference type="NCBI Taxonomy" id="93973"/>
    <lineage>
        <taxon>Bacteria</taxon>
        <taxon>Pseudomonadati</taxon>
        <taxon>Pseudomonadota</taxon>
        <taxon>Gammaproteobacteria</taxon>
        <taxon>Alteromonadales</taxon>
        <taxon>Shewanellaceae</taxon>
        <taxon>Shewanella</taxon>
    </lineage>
</organism>
<keyword evidence="1" id="KW-0812">Transmembrane</keyword>
<name>A0ABN4YJY0_9GAMM</name>